<name>A0ABP0EE90_9ASCO</name>
<proteinExistence type="predicted"/>
<evidence type="ECO:0000256" key="1">
    <source>
        <dbReference type="SAM" id="MobiDB-lite"/>
    </source>
</evidence>
<dbReference type="EMBL" id="OZ004258">
    <property type="protein sequence ID" value="CAK7911195.1"/>
    <property type="molecule type" value="Genomic_DNA"/>
</dbReference>
<reference evidence="3 4" key="1">
    <citation type="submission" date="2024-01" db="EMBL/GenBank/DDBJ databases">
        <authorList>
            <consortium name="Genoscope - CEA"/>
            <person name="William W."/>
        </authorList>
    </citation>
    <scope>NUCLEOTIDE SEQUENCE [LARGE SCALE GENOMIC DNA]</scope>
    <source>
        <strain evidence="3 4">29B2s-10</strain>
    </source>
</reference>
<dbReference type="PANTHER" id="PTHR16019">
    <property type="entry name" value="SYNAPSE-ASSOCIATED PROTEIN"/>
    <property type="match status" value="1"/>
</dbReference>
<dbReference type="InterPro" id="IPR035925">
    <property type="entry name" value="BSD_dom_sf"/>
</dbReference>
<accession>A0ABP0EE90</accession>
<evidence type="ECO:0000313" key="3">
    <source>
        <dbReference type="EMBL" id="CAK7911195.1"/>
    </source>
</evidence>
<dbReference type="Proteomes" id="UP001497600">
    <property type="component" value="Chromosome F"/>
</dbReference>
<dbReference type="SUPFAM" id="SSF140383">
    <property type="entry name" value="BSD domain-like"/>
    <property type="match status" value="1"/>
</dbReference>
<dbReference type="InterPro" id="IPR051494">
    <property type="entry name" value="BSD_domain-containing"/>
</dbReference>
<dbReference type="PANTHER" id="PTHR16019:SF5">
    <property type="entry name" value="BSD DOMAIN-CONTAINING PROTEIN 1"/>
    <property type="match status" value="1"/>
</dbReference>
<dbReference type="PROSITE" id="PS50858">
    <property type="entry name" value="BSD"/>
    <property type="match status" value="1"/>
</dbReference>
<feature type="compositionally biased region" description="Acidic residues" evidence="1">
    <location>
        <begin position="294"/>
        <end position="321"/>
    </location>
</feature>
<evidence type="ECO:0000259" key="2">
    <source>
        <dbReference type="PROSITE" id="PS50858"/>
    </source>
</evidence>
<organism evidence="3 4">
    <name type="scientific">[Candida] anglica</name>
    <dbReference type="NCBI Taxonomy" id="148631"/>
    <lineage>
        <taxon>Eukaryota</taxon>
        <taxon>Fungi</taxon>
        <taxon>Dikarya</taxon>
        <taxon>Ascomycota</taxon>
        <taxon>Saccharomycotina</taxon>
        <taxon>Pichiomycetes</taxon>
        <taxon>Debaryomycetaceae</taxon>
        <taxon>Kurtzmaniella</taxon>
    </lineage>
</organism>
<dbReference type="Gene3D" id="1.10.3970.10">
    <property type="entry name" value="BSD domain"/>
    <property type="match status" value="1"/>
</dbReference>
<gene>
    <name evidence="3" type="ORF">CAAN4_F01310</name>
</gene>
<protein>
    <recommendedName>
        <fullName evidence="2">BSD domain-containing protein</fullName>
    </recommendedName>
</protein>
<feature type="domain" description="BSD" evidence="2">
    <location>
        <begin position="223"/>
        <end position="276"/>
    </location>
</feature>
<feature type="region of interest" description="Disordered" evidence="1">
    <location>
        <begin position="1"/>
        <end position="37"/>
    </location>
</feature>
<keyword evidence="4" id="KW-1185">Reference proteome</keyword>
<dbReference type="SMART" id="SM00751">
    <property type="entry name" value="BSD"/>
    <property type="match status" value="1"/>
</dbReference>
<feature type="compositionally biased region" description="Polar residues" evidence="1">
    <location>
        <begin position="16"/>
        <end position="37"/>
    </location>
</feature>
<dbReference type="Pfam" id="PF03909">
    <property type="entry name" value="BSD"/>
    <property type="match status" value="1"/>
</dbReference>
<dbReference type="InterPro" id="IPR005607">
    <property type="entry name" value="BSD_dom"/>
</dbReference>
<feature type="region of interest" description="Disordered" evidence="1">
    <location>
        <begin position="278"/>
        <end position="321"/>
    </location>
</feature>
<evidence type="ECO:0000313" key="4">
    <source>
        <dbReference type="Proteomes" id="UP001497600"/>
    </source>
</evidence>
<feature type="compositionally biased region" description="Basic and acidic residues" evidence="1">
    <location>
        <begin position="278"/>
        <end position="293"/>
    </location>
</feature>
<sequence length="321" mass="36134">MDFYEPQPEPVAEQAGSGSATQSKDGTVTDANNQKTEETVQQLEAQVDKAYTAVETQVAGLWKNASSQASELQEKYKLEEHRKQLVERLNSTATTINQKAHLKENLQQIEDQLKSLSLKIPKDIDLKSLQEQANNALDTLDSKLEIVEREAGKYVSSFASFFSGIVSVGVDNVKEPVVGKSDSNEEPETLFSTRNVQSYGTSRYDADLLKLHTTATYFTEGTTTDGFKVESKTEEISNLLSKYPDTLEKLMNKLVPVEVSYETFWNRYFTADGALKESESKRKELLEKKKSTEGSDDEDDEEEFTWDDDEDEDEDEVVAKD</sequence>